<dbReference type="PROSITE" id="PS00194">
    <property type="entry name" value="THIOREDOXIN_1"/>
    <property type="match status" value="1"/>
</dbReference>
<dbReference type="Gene3D" id="3.40.30.10">
    <property type="entry name" value="Glutaredoxin"/>
    <property type="match status" value="1"/>
</dbReference>
<dbReference type="Proteomes" id="UP001234495">
    <property type="component" value="Unassembled WGS sequence"/>
</dbReference>
<dbReference type="EMBL" id="JAUSUD010000007">
    <property type="protein sequence ID" value="MDQ0230726.1"/>
    <property type="molecule type" value="Genomic_DNA"/>
</dbReference>
<keyword evidence="5" id="KW-1185">Reference proteome</keyword>
<dbReference type="InterPro" id="IPR013766">
    <property type="entry name" value="Thioredoxin_domain"/>
</dbReference>
<keyword evidence="1" id="KW-1015">Disulfide bond</keyword>
<keyword evidence="2" id="KW-0812">Transmembrane</keyword>
<protein>
    <submittedName>
        <fullName evidence="4">Peroxiredoxin</fullName>
    </submittedName>
</protein>
<proteinExistence type="predicted"/>
<dbReference type="SUPFAM" id="SSF52833">
    <property type="entry name" value="Thioredoxin-like"/>
    <property type="match status" value="1"/>
</dbReference>
<dbReference type="InterPro" id="IPR000866">
    <property type="entry name" value="AhpC/TSA"/>
</dbReference>
<sequence>MKLKKNSIAVVIIFLAVAIILVNLWKSFELNEQQTITGRDNSTINNEQKSEEKTIKGVDLAEVQEGKIPPDFQLNTLNGNTVKLSDYRGKKVILNFWATWCPPCKAEMPHMQNFYEKNKENGIEILAVNLTSMDNGVEAIQEFKNSYGLTFTIPLDETGDLGIQYQAFTIPTSYIIDTNGVISKKIVGPMDEQTMEALISEIP</sequence>
<evidence type="ECO:0000256" key="2">
    <source>
        <dbReference type="SAM" id="Phobius"/>
    </source>
</evidence>
<gene>
    <name evidence="4" type="ORF">J2S19_001982</name>
</gene>
<name>A0ABT9ZEN4_9BACI</name>
<dbReference type="InterPro" id="IPR017937">
    <property type="entry name" value="Thioredoxin_CS"/>
</dbReference>
<dbReference type="PANTHER" id="PTHR42852:SF13">
    <property type="entry name" value="PROTEIN DIPZ"/>
    <property type="match status" value="1"/>
</dbReference>
<dbReference type="RefSeq" id="WP_370875105.1">
    <property type="nucleotide sequence ID" value="NZ_JAUSUD010000007.1"/>
</dbReference>
<organism evidence="4 5">
    <name type="scientific">Metabacillus malikii</name>
    <dbReference type="NCBI Taxonomy" id="1504265"/>
    <lineage>
        <taxon>Bacteria</taxon>
        <taxon>Bacillati</taxon>
        <taxon>Bacillota</taxon>
        <taxon>Bacilli</taxon>
        <taxon>Bacillales</taxon>
        <taxon>Bacillaceae</taxon>
        <taxon>Metabacillus</taxon>
    </lineage>
</organism>
<keyword evidence="2" id="KW-1133">Transmembrane helix</keyword>
<evidence type="ECO:0000313" key="4">
    <source>
        <dbReference type="EMBL" id="MDQ0230726.1"/>
    </source>
</evidence>
<feature type="domain" description="Thioredoxin" evidence="3">
    <location>
        <begin position="63"/>
        <end position="203"/>
    </location>
</feature>
<dbReference type="InterPro" id="IPR036249">
    <property type="entry name" value="Thioredoxin-like_sf"/>
</dbReference>
<dbReference type="InterPro" id="IPR050553">
    <property type="entry name" value="Thioredoxin_ResA/DsbE_sf"/>
</dbReference>
<feature type="transmembrane region" description="Helical" evidence="2">
    <location>
        <begin position="7"/>
        <end position="25"/>
    </location>
</feature>
<evidence type="ECO:0000256" key="1">
    <source>
        <dbReference type="ARBA" id="ARBA00023157"/>
    </source>
</evidence>
<dbReference type="PROSITE" id="PS51352">
    <property type="entry name" value="THIOREDOXIN_2"/>
    <property type="match status" value="1"/>
</dbReference>
<accession>A0ABT9ZEN4</accession>
<comment type="caution">
    <text evidence="4">The sequence shown here is derived from an EMBL/GenBank/DDBJ whole genome shotgun (WGS) entry which is preliminary data.</text>
</comment>
<dbReference type="PANTHER" id="PTHR42852">
    <property type="entry name" value="THIOL:DISULFIDE INTERCHANGE PROTEIN DSBE"/>
    <property type="match status" value="1"/>
</dbReference>
<reference evidence="4 5" key="1">
    <citation type="submission" date="2023-07" db="EMBL/GenBank/DDBJ databases">
        <title>Genomic Encyclopedia of Type Strains, Phase IV (KMG-IV): sequencing the most valuable type-strain genomes for metagenomic binning, comparative biology and taxonomic classification.</title>
        <authorList>
            <person name="Goeker M."/>
        </authorList>
    </citation>
    <scope>NUCLEOTIDE SEQUENCE [LARGE SCALE GENOMIC DNA]</scope>
    <source>
        <strain evidence="4 5">DSM 29005</strain>
    </source>
</reference>
<evidence type="ECO:0000259" key="3">
    <source>
        <dbReference type="PROSITE" id="PS51352"/>
    </source>
</evidence>
<keyword evidence="2" id="KW-0472">Membrane</keyword>
<dbReference type="CDD" id="cd02966">
    <property type="entry name" value="TlpA_like_family"/>
    <property type="match status" value="1"/>
</dbReference>
<evidence type="ECO:0000313" key="5">
    <source>
        <dbReference type="Proteomes" id="UP001234495"/>
    </source>
</evidence>
<dbReference type="Pfam" id="PF00578">
    <property type="entry name" value="AhpC-TSA"/>
    <property type="match status" value="1"/>
</dbReference>